<comment type="caution">
    <text evidence="1">The sequence shown here is derived from an EMBL/GenBank/DDBJ whole genome shotgun (WGS) entry which is preliminary data.</text>
</comment>
<name>X1K1E6_9ZZZZ</name>
<feature type="non-terminal residue" evidence="1">
    <location>
        <position position="1"/>
    </location>
</feature>
<organism evidence="1">
    <name type="scientific">marine sediment metagenome</name>
    <dbReference type="NCBI Taxonomy" id="412755"/>
    <lineage>
        <taxon>unclassified sequences</taxon>
        <taxon>metagenomes</taxon>
        <taxon>ecological metagenomes</taxon>
    </lineage>
</organism>
<dbReference type="EMBL" id="BARV01003187">
    <property type="protein sequence ID" value="GAI00343.1"/>
    <property type="molecule type" value="Genomic_DNA"/>
</dbReference>
<gene>
    <name evidence="1" type="ORF">S06H3_07766</name>
</gene>
<evidence type="ECO:0000313" key="1">
    <source>
        <dbReference type="EMBL" id="GAI00343.1"/>
    </source>
</evidence>
<sequence length="43" mass="5223">TAKPTGNETMSRLRQERKENLILTDLYLLRKQKLELLWQHNSR</sequence>
<protein>
    <submittedName>
        <fullName evidence="1">Uncharacterized protein</fullName>
    </submittedName>
</protein>
<reference evidence="1" key="1">
    <citation type="journal article" date="2014" name="Front. Microbiol.">
        <title>High frequency of phylogenetically diverse reductive dehalogenase-homologous genes in deep subseafloor sedimentary metagenomes.</title>
        <authorList>
            <person name="Kawai M."/>
            <person name="Futagami T."/>
            <person name="Toyoda A."/>
            <person name="Takaki Y."/>
            <person name="Nishi S."/>
            <person name="Hori S."/>
            <person name="Arai W."/>
            <person name="Tsubouchi T."/>
            <person name="Morono Y."/>
            <person name="Uchiyama I."/>
            <person name="Ito T."/>
            <person name="Fujiyama A."/>
            <person name="Inagaki F."/>
            <person name="Takami H."/>
        </authorList>
    </citation>
    <scope>NUCLEOTIDE SEQUENCE</scope>
    <source>
        <strain evidence="1">Expedition CK06-06</strain>
    </source>
</reference>
<dbReference type="AlphaFoldDB" id="X1K1E6"/>
<accession>X1K1E6</accession>
<proteinExistence type="predicted"/>